<dbReference type="InterPro" id="IPR039315">
    <property type="entry name" value="CheW"/>
</dbReference>
<dbReference type="GO" id="GO:0007165">
    <property type="term" value="P:signal transduction"/>
    <property type="evidence" value="ECO:0007669"/>
    <property type="project" value="InterPro"/>
</dbReference>
<dbReference type="Proteomes" id="UP000223527">
    <property type="component" value="Unassembled WGS sequence"/>
</dbReference>
<dbReference type="AlphaFoldDB" id="A0A2C6Z9T9"/>
<dbReference type="Gene3D" id="2.40.50.180">
    <property type="entry name" value="CheA-289, Domain 4"/>
    <property type="match status" value="1"/>
</dbReference>
<dbReference type="InterPro" id="IPR036061">
    <property type="entry name" value="CheW-like_dom_sf"/>
</dbReference>
<dbReference type="GO" id="GO:0005829">
    <property type="term" value="C:cytosol"/>
    <property type="evidence" value="ECO:0007669"/>
    <property type="project" value="TreeGrafter"/>
</dbReference>
<gene>
    <name evidence="2" type="ORF">CR162_08915</name>
</gene>
<dbReference type="PROSITE" id="PS50851">
    <property type="entry name" value="CHEW"/>
    <property type="match status" value="1"/>
</dbReference>
<reference evidence="2 3" key="1">
    <citation type="submission" date="2017-10" db="EMBL/GenBank/DDBJ databases">
        <authorList>
            <person name="Banno H."/>
            <person name="Chua N.-H."/>
        </authorList>
    </citation>
    <scope>NUCLEOTIDE SEQUENCE [LARGE SCALE GENOMIC DNA]</scope>
    <source>
        <strain evidence="2 3">YW11</strain>
    </source>
</reference>
<keyword evidence="3" id="KW-1185">Reference proteome</keyword>
<name>A0A2C6Z9T9_9PROT</name>
<dbReference type="GO" id="GO:0006935">
    <property type="term" value="P:chemotaxis"/>
    <property type="evidence" value="ECO:0007669"/>
    <property type="project" value="InterPro"/>
</dbReference>
<dbReference type="Gene3D" id="2.30.30.40">
    <property type="entry name" value="SH3 Domains"/>
    <property type="match status" value="1"/>
</dbReference>
<dbReference type="InterPro" id="IPR002545">
    <property type="entry name" value="CheW-lke_dom"/>
</dbReference>
<feature type="domain" description="CheW-like" evidence="1">
    <location>
        <begin position="6"/>
        <end position="157"/>
    </location>
</feature>
<evidence type="ECO:0000313" key="2">
    <source>
        <dbReference type="EMBL" id="PHK95281.1"/>
    </source>
</evidence>
<evidence type="ECO:0000259" key="1">
    <source>
        <dbReference type="PROSITE" id="PS50851"/>
    </source>
</evidence>
<dbReference type="SMART" id="SM00260">
    <property type="entry name" value="CheW"/>
    <property type="match status" value="1"/>
</dbReference>
<dbReference type="EMBL" id="PDNU01000012">
    <property type="protein sequence ID" value="PHK95281.1"/>
    <property type="molecule type" value="Genomic_DNA"/>
</dbReference>
<accession>A0A2C6Z9T9</accession>
<dbReference type="OrthoDB" id="7584342at2"/>
<dbReference type="SUPFAM" id="SSF50341">
    <property type="entry name" value="CheW-like"/>
    <property type="match status" value="1"/>
</dbReference>
<dbReference type="Pfam" id="PF01584">
    <property type="entry name" value="CheW"/>
    <property type="match status" value="1"/>
</dbReference>
<dbReference type="PANTHER" id="PTHR22617">
    <property type="entry name" value="CHEMOTAXIS SENSOR HISTIDINE KINASE-RELATED"/>
    <property type="match status" value="1"/>
</dbReference>
<organism evidence="2 3">
    <name type="scientific">Teichococcus rhizosphaerae</name>
    <dbReference type="NCBI Taxonomy" id="1335062"/>
    <lineage>
        <taxon>Bacteria</taxon>
        <taxon>Pseudomonadati</taxon>
        <taxon>Pseudomonadota</taxon>
        <taxon>Alphaproteobacteria</taxon>
        <taxon>Acetobacterales</taxon>
        <taxon>Roseomonadaceae</taxon>
        <taxon>Roseomonas</taxon>
    </lineage>
</organism>
<sequence>MAAPPADHYVVMRLGSRRCALTRAAVREVLPLPRLWRPPGLPRPLAGFMNLAGEAVPVLDLSRLFGLAMAAEAEDALYRHLLLIGEAGEAPLALLVDRVLDMQRIPAERLRPVPPEATLNGCAVAEIETPEGFIHLLAAGRILLAQEAAALATLREGAQSRLAEWEGAV</sequence>
<comment type="caution">
    <text evidence="2">The sequence shown here is derived from an EMBL/GenBank/DDBJ whole genome shotgun (WGS) entry which is preliminary data.</text>
</comment>
<protein>
    <submittedName>
        <fullName evidence="2">Chemotaxis protein CheW</fullName>
    </submittedName>
</protein>
<evidence type="ECO:0000313" key="3">
    <source>
        <dbReference type="Proteomes" id="UP000223527"/>
    </source>
</evidence>
<dbReference type="PANTHER" id="PTHR22617:SF23">
    <property type="entry name" value="CHEMOTAXIS PROTEIN CHEW"/>
    <property type="match status" value="1"/>
</dbReference>
<proteinExistence type="predicted"/>